<dbReference type="UniPathway" id="UPA00053">
    <property type="reaction ID" value="UER00090"/>
</dbReference>
<evidence type="ECO:0000256" key="2">
    <source>
        <dbReference type="ARBA" id="ARBA00008014"/>
    </source>
</evidence>
<dbReference type="PANTHER" id="PTHR21085">
    <property type="entry name" value="CHORISMATE SYNTHASE"/>
    <property type="match status" value="1"/>
</dbReference>
<proteinExistence type="inferred from homology"/>
<comment type="similarity">
    <text evidence="2">Belongs to the chorismate synthase family.</text>
</comment>
<gene>
    <name evidence="11" type="ORF">S06H3_15732</name>
</gene>
<evidence type="ECO:0000256" key="9">
    <source>
        <dbReference type="ARBA" id="ARBA00023141"/>
    </source>
</evidence>
<evidence type="ECO:0000256" key="7">
    <source>
        <dbReference type="ARBA" id="ARBA00022827"/>
    </source>
</evidence>
<keyword evidence="8" id="KW-0521">NADP</keyword>
<keyword evidence="9" id="KW-0057">Aromatic amino acid biosynthesis</keyword>
<dbReference type="InterPro" id="IPR035904">
    <property type="entry name" value="Chorismate_synth_AroC_sf"/>
</dbReference>
<evidence type="ECO:0000256" key="10">
    <source>
        <dbReference type="ARBA" id="ARBA00023239"/>
    </source>
</evidence>
<dbReference type="CDD" id="cd07304">
    <property type="entry name" value="Chorismate_synthase"/>
    <property type="match status" value="1"/>
</dbReference>
<dbReference type="FunFam" id="3.60.150.10:FF:000002">
    <property type="entry name" value="Chorismate synthase"/>
    <property type="match status" value="1"/>
</dbReference>
<evidence type="ECO:0000256" key="3">
    <source>
        <dbReference type="ARBA" id="ARBA00013036"/>
    </source>
</evidence>
<evidence type="ECO:0000256" key="6">
    <source>
        <dbReference type="ARBA" id="ARBA00022643"/>
    </source>
</evidence>
<dbReference type="SUPFAM" id="SSF103263">
    <property type="entry name" value="Chorismate synthase, AroC"/>
    <property type="match status" value="1"/>
</dbReference>
<keyword evidence="5" id="KW-0285">Flavoprotein</keyword>
<dbReference type="Pfam" id="PF01264">
    <property type="entry name" value="Chorismate_synt"/>
    <property type="match status" value="1"/>
</dbReference>
<evidence type="ECO:0000313" key="11">
    <source>
        <dbReference type="EMBL" id="GAI12258.1"/>
    </source>
</evidence>
<keyword evidence="4" id="KW-0028">Amino-acid biosynthesis</keyword>
<dbReference type="NCBIfam" id="TIGR00033">
    <property type="entry name" value="aroC"/>
    <property type="match status" value="1"/>
</dbReference>
<protein>
    <recommendedName>
        <fullName evidence="3">chorismate synthase</fullName>
        <ecNumber evidence="3">4.2.3.5</ecNumber>
    </recommendedName>
</protein>
<evidence type="ECO:0000256" key="4">
    <source>
        <dbReference type="ARBA" id="ARBA00022605"/>
    </source>
</evidence>
<keyword evidence="10" id="KW-0456">Lyase</keyword>
<comment type="caution">
    <text evidence="11">The sequence shown here is derived from an EMBL/GenBank/DDBJ whole genome shotgun (WGS) entry which is preliminary data.</text>
</comment>
<dbReference type="GO" id="GO:0008652">
    <property type="term" value="P:amino acid biosynthetic process"/>
    <property type="evidence" value="ECO:0007669"/>
    <property type="project" value="UniProtKB-KW"/>
</dbReference>
<dbReference type="InterPro" id="IPR000453">
    <property type="entry name" value="Chorismate_synth"/>
</dbReference>
<dbReference type="EC" id="4.2.3.5" evidence="3"/>
<dbReference type="EMBL" id="BARV01007752">
    <property type="protein sequence ID" value="GAI12258.1"/>
    <property type="molecule type" value="Genomic_DNA"/>
</dbReference>
<dbReference type="GO" id="GO:0005829">
    <property type="term" value="C:cytosol"/>
    <property type="evidence" value="ECO:0007669"/>
    <property type="project" value="TreeGrafter"/>
</dbReference>
<keyword evidence="7" id="KW-0274">FAD</keyword>
<organism evidence="11">
    <name type="scientific">marine sediment metagenome</name>
    <dbReference type="NCBI Taxonomy" id="412755"/>
    <lineage>
        <taxon>unclassified sequences</taxon>
        <taxon>metagenomes</taxon>
        <taxon>ecological metagenomes</taxon>
    </lineage>
</organism>
<dbReference type="GO" id="GO:0010181">
    <property type="term" value="F:FMN binding"/>
    <property type="evidence" value="ECO:0007669"/>
    <property type="project" value="TreeGrafter"/>
</dbReference>
<dbReference type="PANTHER" id="PTHR21085:SF0">
    <property type="entry name" value="CHORISMATE SYNTHASE"/>
    <property type="match status" value="1"/>
</dbReference>
<sequence>MSIYASDKKMEGRMVRPRPGHADLAGALKYGREDLRDILERASARETAARVAVGAVCKRLLAEFAIKVVSMTEEIGGIQAGISKLSPEQIEKASESSPVRCPDKGAEKKMVEAIKKAEKSGDTLGGVFTVLVINPPLGLGSHTQWDLRLDGRLAQALMSIPAVKGVEIGEGFVIARKPGSKVHDEIFYEAGKGYYRKTNNSGGIEGGISNGENIITRVAMKPLSSLKKPLKSVDMITKKEVPAEVVRADICAVPSAGVIGEAVVALEIVRAMREKFGGDSLKEMKSNFKRYIEELKNR</sequence>
<comment type="pathway">
    <text evidence="1">Metabolic intermediate biosynthesis; chorismate biosynthesis; chorismate from D-erythrose 4-phosphate and phosphoenolpyruvate: step 7/7.</text>
</comment>
<name>X1KZV2_9ZZZZ</name>
<dbReference type="InterPro" id="IPR020541">
    <property type="entry name" value="Chorismate_synthase_CS"/>
</dbReference>
<evidence type="ECO:0000256" key="1">
    <source>
        <dbReference type="ARBA" id="ARBA00005044"/>
    </source>
</evidence>
<dbReference type="Gene3D" id="3.60.150.10">
    <property type="entry name" value="Chorismate synthase AroC"/>
    <property type="match status" value="1"/>
</dbReference>
<dbReference type="GO" id="GO:0004107">
    <property type="term" value="F:chorismate synthase activity"/>
    <property type="evidence" value="ECO:0007669"/>
    <property type="project" value="UniProtKB-EC"/>
</dbReference>
<dbReference type="PROSITE" id="PS00788">
    <property type="entry name" value="CHORISMATE_SYNTHASE_2"/>
    <property type="match status" value="1"/>
</dbReference>
<dbReference type="GO" id="GO:0009073">
    <property type="term" value="P:aromatic amino acid family biosynthetic process"/>
    <property type="evidence" value="ECO:0007669"/>
    <property type="project" value="UniProtKB-KW"/>
</dbReference>
<evidence type="ECO:0000256" key="5">
    <source>
        <dbReference type="ARBA" id="ARBA00022630"/>
    </source>
</evidence>
<dbReference type="GO" id="GO:0009423">
    <property type="term" value="P:chorismate biosynthetic process"/>
    <property type="evidence" value="ECO:0007669"/>
    <property type="project" value="UniProtKB-UniPathway"/>
</dbReference>
<reference evidence="11" key="1">
    <citation type="journal article" date="2014" name="Front. Microbiol.">
        <title>High frequency of phylogenetically diverse reductive dehalogenase-homologous genes in deep subseafloor sedimentary metagenomes.</title>
        <authorList>
            <person name="Kawai M."/>
            <person name="Futagami T."/>
            <person name="Toyoda A."/>
            <person name="Takaki Y."/>
            <person name="Nishi S."/>
            <person name="Hori S."/>
            <person name="Arai W."/>
            <person name="Tsubouchi T."/>
            <person name="Morono Y."/>
            <person name="Uchiyama I."/>
            <person name="Ito T."/>
            <person name="Fujiyama A."/>
            <person name="Inagaki F."/>
            <person name="Takami H."/>
        </authorList>
    </citation>
    <scope>NUCLEOTIDE SEQUENCE</scope>
    <source>
        <strain evidence="11">Expedition CK06-06</strain>
    </source>
</reference>
<dbReference type="AlphaFoldDB" id="X1KZV2"/>
<evidence type="ECO:0000256" key="8">
    <source>
        <dbReference type="ARBA" id="ARBA00022857"/>
    </source>
</evidence>
<keyword evidence="6" id="KW-0288">FMN</keyword>
<accession>X1KZV2</accession>